<dbReference type="InterPro" id="IPR050624">
    <property type="entry name" value="HTH-type_Tx_Regulator"/>
</dbReference>
<organism evidence="3">
    <name type="scientific">bioreactor metagenome</name>
    <dbReference type="NCBI Taxonomy" id="1076179"/>
    <lineage>
        <taxon>unclassified sequences</taxon>
        <taxon>metagenomes</taxon>
        <taxon>ecological metagenomes</taxon>
    </lineage>
</organism>
<dbReference type="GO" id="GO:0003677">
    <property type="term" value="F:DNA binding"/>
    <property type="evidence" value="ECO:0007669"/>
    <property type="project" value="UniProtKB-KW"/>
</dbReference>
<proteinExistence type="predicted"/>
<dbReference type="EMBL" id="VSSQ01001649">
    <property type="protein sequence ID" value="MPM10088.1"/>
    <property type="molecule type" value="Genomic_DNA"/>
</dbReference>
<dbReference type="InterPro" id="IPR036271">
    <property type="entry name" value="Tet_transcr_reg_TetR-rel_C_sf"/>
</dbReference>
<dbReference type="Gene3D" id="1.10.357.10">
    <property type="entry name" value="Tetracycline Repressor, domain 2"/>
    <property type="match status" value="1"/>
</dbReference>
<name>A0A644X2S8_9ZZZZ</name>
<dbReference type="AlphaFoldDB" id="A0A644X2S8"/>
<dbReference type="PANTHER" id="PTHR43479:SF11">
    <property type="entry name" value="ACREF_ENVCD OPERON REPRESSOR-RELATED"/>
    <property type="match status" value="1"/>
</dbReference>
<dbReference type="PRINTS" id="PR00455">
    <property type="entry name" value="HTHTETR"/>
</dbReference>
<reference evidence="3" key="1">
    <citation type="submission" date="2019-08" db="EMBL/GenBank/DDBJ databases">
        <authorList>
            <person name="Kucharzyk K."/>
            <person name="Murdoch R.W."/>
            <person name="Higgins S."/>
            <person name="Loffler F."/>
        </authorList>
    </citation>
    <scope>NUCLEOTIDE SEQUENCE</scope>
</reference>
<evidence type="ECO:0000256" key="1">
    <source>
        <dbReference type="ARBA" id="ARBA00023125"/>
    </source>
</evidence>
<accession>A0A644X2S8</accession>
<evidence type="ECO:0000259" key="2">
    <source>
        <dbReference type="PROSITE" id="PS50977"/>
    </source>
</evidence>
<evidence type="ECO:0000313" key="3">
    <source>
        <dbReference type="EMBL" id="MPM10088.1"/>
    </source>
</evidence>
<feature type="domain" description="HTH tetR-type" evidence="2">
    <location>
        <begin position="48"/>
        <end position="108"/>
    </location>
</feature>
<dbReference type="PROSITE" id="PS50977">
    <property type="entry name" value="HTH_TETR_2"/>
    <property type="match status" value="1"/>
</dbReference>
<gene>
    <name evidence="3" type="ORF">SDC9_56412</name>
</gene>
<protein>
    <recommendedName>
        <fullName evidence="2">HTH tetR-type domain-containing protein</fullName>
    </recommendedName>
</protein>
<dbReference type="InterPro" id="IPR009057">
    <property type="entry name" value="Homeodomain-like_sf"/>
</dbReference>
<dbReference type="InterPro" id="IPR001647">
    <property type="entry name" value="HTH_TetR"/>
</dbReference>
<comment type="caution">
    <text evidence="3">The sequence shown here is derived from an EMBL/GenBank/DDBJ whole genome shotgun (WGS) entry which is preliminary data.</text>
</comment>
<dbReference type="SUPFAM" id="SSF46689">
    <property type="entry name" value="Homeodomain-like"/>
    <property type="match status" value="1"/>
</dbReference>
<dbReference type="PANTHER" id="PTHR43479">
    <property type="entry name" value="ACREF/ENVCD OPERON REPRESSOR-RELATED"/>
    <property type="match status" value="1"/>
</dbReference>
<dbReference type="SUPFAM" id="SSF48498">
    <property type="entry name" value="Tetracyclin repressor-like, C-terminal domain"/>
    <property type="match status" value="1"/>
</dbReference>
<dbReference type="Pfam" id="PF00440">
    <property type="entry name" value="TetR_N"/>
    <property type="match status" value="1"/>
</dbReference>
<keyword evidence="1" id="KW-0238">DNA-binding</keyword>
<sequence length="234" mass="27060">MINSINIDLYDSFVKSLYFVYPSDEVIDMKTEDSQNLLANLPKTSRGQETLEKICQAAEQAFYENGYYRTMISDIARLAGIGTGTFYIYFESKLNVYKYLLTEYGHMIRKHISISIAGISDRRTAEREGLRAWLKYVSEHKYMFNITWESLFIDRALFDDYYANFSAAYVAKLDAAKERGEVKDIDSEVLSFALMGIANFVGLHWVVLKNEQNFDFLVDEAMKLIDGMFTDTKK</sequence>